<comment type="caution">
    <text evidence="4">The sequence shown here is derived from an EMBL/GenBank/DDBJ whole genome shotgun (WGS) entry which is preliminary data.</text>
</comment>
<dbReference type="SUPFAM" id="SSF55729">
    <property type="entry name" value="Acyl-CoA N-acyltransferases (Nat)"/>
    <property type="match status" value="1"/>
</dbReference>
<dbReference type="Pfam" id="PF00583">
    <property type="entry name" value="Acetyltransf_1"/>
    <property type="match status" value="1"/>
</dbReference>
<protein>
    <submittedName>
        <fullName evidence="4">GNAT family N-acetyltransferase</fullName>
        <ecNumber evidence="4">2.3.-.-</ecNumber>
    </submittedName>
</protein>
<dbReference type="InterPro" id="IPR016181">
    <property type="entry name" value="Acyl_CoA_acyltransferase"/>
</dbReference>
<evidence type="ECO:0000256" key="1">
    <source>
        <dbReference type="ARBA" id="ARBA00022679"/>
    </source>
</evidence>
<reference evidence="4 5" key="1">
    <citation type="journal article" date="2019" name="Int. J. Syst. Evol. Microbiol.">
        <title>The Global Catalogue of Microorganisms (GCM) 10K type strain sequencing project: providing services to taxonomists for standard genome sequencing and annotation.</title>
        <authorList>
            <consortium name="The Broad Institute Genomics Platform"/>
            <consortium name="The Broad Institute Genome Sequencing Center for Infectious Disease"/>
            <person name="Wu L."/>
            <person name="Ma J."/>
        </authorList>
    </citation>
    <scope>NUCLEOTIDE SEQUENCE [LARGE SCALE GENOMIC DNA]</scope>
    <source>
        <strain evidence="4 5">IBRC-M 10256</strain>
    </source>
</reference>
<evidence type="ECO:0000313" key="4">
    <source>
        <dbReference type="EMBL" id="MFC3958193.1"/>
    </source>
</evidence>
<evidence type="ECO:0000313" key="5">
    <source>
        <dbReference type="Proteomes" id="UP001595846"/>
    </source>
</evidence>
<evidence type="ECO:0000259" key="3">
    <source>
        <dbReference type="PROSITE" id="PS51186"/>
    </source>
</evidence>
<keyword evidence="2 4" id="KW-0012">Acyltransferase</keyword>
<dbReference type="EMBL" id="JBHSAQ010000002">
    <property type="protein sequence ID" value="MFC3958193.1"/>
    <property type="molecule type" value="Genomic_DNA"/>
</dbReference>
<dbReference type="Proteomes" id="UP001595846">
    <property type="component" value="Unassembled WGS sequence"/>
</dbReference>
<sequence>MTAESIRARPAEPPDTCPLRDVCVESWRRAYAGLLPDAYVEANLETFYTADRLRREIEAPGEAGRWLVAVESGASSPAGRVFGAGRGTPPMDGRCEVFTLYVHPEYQGRRAGSTLLSTITAEQRAEGGREQVVEVFAGHEPAIGFYEHHGFDRIGERRTDVVAAVDLDHRTIRMAREI</sequence>
<dbReference type="InterPro" id="IPR000182">
    <property type="entry name" value="GNAT_dom"/>
</dbReference>
<keyword evidence="5" id="KW-1185">Reference proteome</keyword>
<evidence type="ECO:0000256" key="2">
    <source>
        <dbReference type="ARBA" id="ARBA00023315"/>
    </source>
</evidence>
<dbReference type="RefSeq" id="WP_256530872.1">
    <property type="nucleotide sequence ID" value="NZ_CP101824.1"/>
</dbReference>
<accession>A0ABD5NNF6</accession>
<name>A0ABD5NNF6_9EURY</name>
<dbReference type="GO" id="GO:0016746">
    <property type="term" value="F:acyltransferase activity"/>
    <property type="evidence" value="ECO:0007669"/>
    <property type="project" value="UniProtKB-KW"/>
</dbReference>
<dbReference type="AlphaFoldDB" id="A0ABD5NNF6"/>
<proteinExistence type="predicted"/>
<dbReference type="CDD" id="cd04301">
    <property type="entry name" value="NAT_SF"/>
    <property type="match status" value="1"/>
</dbReference>
<dbReference type="PANTHER" id="PTHR43877">
    <property type="entry name" value="AMINOALKYLPHOSPHONATE N-ACETYLTRANSFERASE-RELATED-RELATED"/>
    <property type="match status" value="1"/>
</dbReference>
<dbReference type="EC" id="2.3.-.-" evidence="4"/>
<organism evidence="4 5">
    <name type="scientific">Halovivax cerinus</name>
    <dbReference type="NCBI Taxonomy" id="1487865"/>
    <lineage>
        <taxon>Archaea</taxon>
        <taxon>Methanobacteriati</taxon>
        <taxon>Methanobacteriota</taxon>
        <taxon>Stenosarchaea group</taxon>
        <taxon>Halobacteria</taxon>
        <taxon>Halobacteriales</taxon>
        <taxon>Natrialbaceae</taxon>
        <taxon>Halovivax</taxon>
    </lineage>
</organism>
<gene>
    <name evidence="4" type="ORF">ACFOUR_07390</name>
</gene>
<feature type="domain" description="N-acetyltransferase" evidence="3">
    <location>
        <begin position="6"/>
        <end position="178"/>
    </location>
</feature>
<dbReference type="Gene3D" id="3.40.630.30">
    <property type="match status" value="1"/>
</dbReference>
<dbReference type="PROSITE" id="PS51186">
    <property type="entry name" value="GNAT"/>
    <property type="match status" value="1"/>
</dbReference>
<dbReference type="InterPro" id="IPR050832">
    <property type="entry name" value="Bact_Acetyltransf"/>
</dbReference>
<keyword evidence="1 4" id="KW-0808">Transferase</keyword>
<dbReference type="GeneID" id="73903580"/>